<organism evidence="3 4">
    <name type="scientific">Mya arenaria</name>
    <name type="common">Soft-shell clam</name>
    <dbReference type="NCBI Taxonomy" id="6604"/>
    <lineage>
        <taxon>Eukaryota</taxon>
        <taxon>Metazoa</taxon>
        <taxon>Spiralia</taxon>
        <taxon>Lophotrochozoa</taxon>
        <taxon>Mollusca</taxon>
        <taxon>Bivalvia</taxon>
        <taxon>Autobranchia</taxon>
        <taxon>Heteroconchia</taxon>
        <taxon>Euheterodonta</taxon>
        <taxon>Imparidentia</taxon>
        <taxon>Neoheterodontei</taxon>
        <taxon>Myida</taxon>
        <taxon>Myoidea</taxon>
        <taxon>Myidae</taxon>
        <taxon>Mya</taxon>
    </lineage>
</organism>
<evidence type="ECO:0000313" key="4">
    <source>
        <dbReference type="Proteomes" id="UP001164746"/>
    </source>
</evidence>
<protein>
    <submittedName>
        <fullName evidence="3">Uncharacterized protein</fullName>
    </submittedName>
</protein>
<evidence type="ECO:0000256" key="1">
    <source>
        <dbReference type="SAM" id="MobiDB-lite"/>
    </source>
</evidence>
<keyword evidence="2" id="KW-0812">Transmembrane</keyword>
<keyword evidence="2" id="KW-0472">Membrane</keyword>
<name>A0ABY7D8C1_MYAAR</name>
<reference evidence="3" key="1">
    <citation type="submission" date="2022-11" db="EMBL/GenBank/DDBJ databases">
        <title>Centuries of genome instability and evolution in soft-shell clam transmissible cancer (bioRxiv).</title>
        <authorList>
            <person name="Hart S.F.M."/>
            <person name="Yonemitsu M.A."/>
            <person name="Giersch R.M."/>
            <person name="Beal B.F."/>
            <person name="Arriagada G."/>
            <person name="Davis B.W."/>
            <person name="Ostrander E.A."/>
            <person name="Goff S.P."/>
            <person name="Metzger M.J."/>
        </authorList>
    </citation>
    <scope>NUCLEOTIDE SEQUENCE</scope>
    <source>
        <strain evidence="3">MELC-2E11</strain>
        <tissue evidence="3">Siphon/mantle</tissue>
    </source>
</reference>
<keyword evidence="2" id="KW-1133">Transmembrane helix</keyword>
<dbReference type="Proteomes" id="UP001164746">
    <property type="component" value="Chromosome 1"/>
</dbReference>
<keyword evidence="4" id="KW-1185">Reference proteome</keyword>
<sequence length="138" mass="16252">MYINYAFSEAAIISFISYIHYIHNILSHISFIYEHRMKFILQKNRNMAGAASASVYNSSDEEYKQETEGLRKDIKSIKRQLSDAKKEKERAQQQEEEERKKRLEAEDKLNKLKVKYQVLQSTKNVQEKKAKDSDNTAN</sequence>
<feature type="transmembrane region" description="Helical" evidence="2">
    <location>
        <begin position="12"/>
        <end position="33"/>
    </location>
</feature>
<feature type="region of interest" description="Disordered" evidence="1">
    <location>
        <begin position="74"/>
        <end position="104"/>
    </location>
</feature>
<evidence type="ECO:0000313" key="3">
    <source>
        <dbReference type="EMBL" id="WAQ93528.1"/>
    </source>
</evidence>
<proteinExistence type="predicted"/>
<dbReference type="EMBL" id="CP111012">
    <property type="protein sequence ID" value="WAQ93528.1"/>
    <property type="molecule type" value="Genomic_DNA"/>
</dbReference>
<evidence type="ECO:0000256" key="2">
    <source>
        <dbReference type="SAM" id="Phobius"/>
    </source>
</evidence>
<accession>A0ABY7D8C1</accession>
<gene>
    <name evidence="3" type="ORF">MAR_005999</name>
</gene>